<dbReference type="PROSITE" id="PS51998">
    <property type="entry name" value="DEK_C"/>
    <property type="match status" value="1"/>
</dbReference>
<dbReference type="PANTHER" id="PTHR13468">
    <property type="entry name" value="DEK PROTEIN"/>
    <property type="match status" value="1"/>
</dbReference>
<keyword evidence="6" id="KW-0539">Nucleus</keyword>
<proteinExistence type="predicted"/>
<keyword evidence="3" id="KW-0805">Transcription regulation</keyword>
<dbReference type="EMBL" id="JACGCM010001129">
    <property type="protein sequence ID" value="KAF6161548.1"/>
    <property type="molecule type" value="Genomic_DNA"/>
</dbReference>
<evidence type="ECO:0000313" key="10">
    <source>
        <dbReference type="Proteomes" id="UP000541444"/>
    </source>
</evidence>
<dbReference type="OrthoDB" id="370884at2759"/>
<comment type="caution">
    <text evidence="9">The sequence shown here is derived from an EMBL/GenBank/DDBJ whole genome shotgun (WGS) entry which is preliminary data.</text>
</comment>
<dbReference type="InterPro" id="IPR014876">
    <property type="entry name" value="DEK_C"/>
</dbReference>
<dbReference type="InterPro" id="IPR044198">
    <property type="entry name" value="DEK"/>
</dbReference>
<feature type="region of interest" description="Disordered" evidence="7">
    <location>
        <begin position="224"/>
        <end position="463"/>
    </location>
</feature>
<gene>
    <name evidence="9" type="ORF">GIB67_009427</name>
</gene>
<comment type="subcellular location">
    <subcellularLocation>
        <location evidence="1">Nucleus</location>
        <location evidence="1">Nucleolus</location>
    </subcellularLocation>
</comment>
<feature type="compositionally biased region" description="Basic and acidic residues" evidence="7">
    <location>
        <begin position="421"/>
        <end position="430"/>
    </location>
</feature>
<evidence type="ECO:0000256" key="5">
    <source>
        <dbReference type="ARBA" id="ARBA00023163"/>
    </source>
</evidence>
<evidence type="ECO:0000256" key="2">
    <source>
        <dbReference type="ARBA" id="ARBA00022853"/>
    </source>
</evidence>
<dbReference type="Pfam" id="PF08766">
    <property type="entry name" value="DEK_C"/>
    <property type="match status" value="1"/>
</dbReference>
<feature type="compositionally biased region" description="Low complexity" evidence="7">
    <location>
        <begin position="431"/>
        <end position="442"/>
    </location>
</feature>
<feature type="compositionally biased region" description="Low complexity" evidence="7">
    <location>
        <begin position="387"/>
        <end position="415"/>
    </location>
</feature>
<dbReference type="GO" id="GO:0006325">
    <property type="term" value="P:chromatin organization"/>
    <property type="evidence" value="ECO:0007669"/>
    <property type="project" value="UniProtKB-KW"/>
</dbReference>
<keyword evidence="5" id="KW-0804">Transcription</keyword>
<evidence type="ECO:0000259" key="8">
    <source>
        <dbReference type="PROSITE" id="PS51998"/>
    </source>
</evidence>
<feature type="compositionally biased region" description="Basic and acidic residues" evidence="7">
    <location>
        <begin position="53"/>
        <end position="67"/>
    </location>
</feature>
<sequence length="547" mass="60767">MGSETLEDKKPKGEPSMTQEEKEEGDTEMGDKDVSEEIKSATQEEKEEGDTEMGDKDVSDKEELEKSAKKRSPAVEPSTPVSRPSRERKTVERYGESSTPIATPKGVFIQQGHGMMLIDIPNVAFKLSKRKPDENLQILHAILFGKKTKAMSLKRNIQQFSGFVWVENEEKQRGKLREKLDKCVKDKLLDFCDLLDIPVAKSTMKKEELSVKLLEFLESPHATTEVSLADKEQVQKTTKRKRKAPSAITGVAKSPVVKKKQKSASKVEDEAESADTARDDNDEDGDNDAVQKEDTHSESDNKTEDEEEAKDKNVSKEVSLKKDVKEKATPEKGISSKTGKKSAKSIKQSEGDKRKEAEKEVKDKNESKKASGKKNAKEKVKAEKETPTTSVKTPAKSTKSSASKESAKVFGSPSKSKVKKEKSDAKKSQENKSSSSKDNLSKPTGKKRGKEKVQPKAEPSIEEMHDVVSEILKEVDFEIATISDILRQLGTRFGVDLMHRKVEVKKIIEEVMSNMTDPEDDDDGEEAEENAEEGSGDKDEAGEDNDD</sequence>
<feature type="compositionally biased region" description="Basic and acidic residues" evidence="7">
    <location>
        <begin position="347"/>
        <end position="386"/>
    </location>
</feature>
<dbReference type="Proteomes" id="UP000541444">
    <property type="component" value="Unassembled WGS sequence"/>
</dbReference>
<evidence type="ECO:0000256" key="3">
    <source>
        <dbReference type="ARBA" id="ARBA00023015"/>
    </source>
</evidence>
<dbReference type="GO" id="GO:0003677">
    <property type="term" value="F:DNA binding"/>
    <property type="evidence" value="ECO:0007669"/>
    <property type="project" value="UniProtKB-KW"/>
</dbReference>
<feature type="region of interest" description="Disordered" evidence="7">
    <location>
        <begin position="1"/>
        <end position="104"/>
    </location>
</feature>
<feature type="compositionally biased region" description="Basic and acidic residues" evidence="7">
    <location>
        <begin position="84"/>
        <end position="95"/>
    </location>
</feature>
<dbReference type="PANTHER" id="PTHR13468:SF1">
    <property type="entry name" value="PROTEIN DEK"/>
    <property type="match status" value="1"/>
</dbReference>
<feature type="domain" description="DEK-C" evidence="8">
    <location>
        <begin position="458"/>
        <end position="513"/>
    </location>
</feature>
<dbReference type="GO" id="GO:2000779">
    <property type="term" value="P:regulation of double-strand break repair"/>
    <property type="evidence" value="ECO:0007669"/>
    <property type="project" value="TreeGrafter"/>
</dbReference>
<dbReference type="Gene3D" id="1.10.10.60">
    <property type="entry name" value="Homeodomain-like"/>
    <property type="match status" value="1"/>
</dbReference>
<dbReference type="GO" id="GO:0042393">
    <property type="term" value="F:histone binding"/>
    <property type="evidence" value="ECO:0007669"/>
    <property type="project" value="TreeGrafter"/>
</dbReference>
<accession>A0A7J7N3R5</accession>
<feature type="compositionally biased region" description="Basic and acidic residues" evidence="7">
    <location>
        <begin position="289"/>
        <end position="302"/>
    </location>
</feature>
<dbReference type="SUPFAM" id="SSF109715">
    <property type="entry name" value="DEK C-terminal domain"/>
    <property type="match status" value="1"/>
</dbReference>
<feature type="region of interest" description="Disordered" evidence="7">
    <location>
        <begin position="511"/>
        <end position="547"/>
    </location>
</feature>
<evidence type="ECO:0000256" key="1">
    <source>
        <dbReference type="ARBA" id="ARBA00004604"/>
    </source>
</evidence>
<evidence type="ECO:0000256" key="6">
    <source>
        <dbReference type="ARBA" id="ARBA00023242"/>
    </source>
</evidence>
<dbReference type="FunFam" id="1.10.10.60:FF:000220">
    <property type="entry name" value="DEK domain-containing chromatin associated protein"/>
    <property type="match status" value="1"/>
</dbReference>
<keyword evidence="2" id="KW-0156">Chromatin regulator</keyword>
<protein>
    <recommendedName>
        <fullName evidence="8">DEK-C domain-containing protein</fullName>
    </recommendedName>
</protein>
<feature type="compositionally biased region" description="Basic and acidic residues" evidence="7">
    <location>
        <begin position="1"/>
        <end position="13"/>
    </location>
</feature>
<dbReference type="AlphaFoldDB" id="A0A7J7N3R5"/>
<evidence type="ECO:0000256" key="7">
    <source>
        <dbReference type="SAM" id="MobiDB-lite"/>
    </source>
</evidence>
<feature type="compositionally biased region" description="Acidic residues" evidence="7">
    <location>
        <begin position="517"/>
        <end position="547"/>
    </location>
</feature>
<keyword evidence="4" id="KW-0238">DNA-binding</keyword>
<name>A0A7J7N3R5_9MAGN</name>
<reference evidence="9 10" key="1">
    <citation type="journal article" date="2020" name="IScience">
        <title>Genome Sequencing of the Endangered Kingdonia uniflora (Circaeasteraceae, Ranunculales) Reveals Potential Mechanisms of Evolutionary Specialization.</title>
        <authorList>
            <person name="Sun Y."/>
            <person name="Deng T."/>
            <person name="Zhang A."/>
            <person name="Moore M.J."/>
            <person name="Landis J.B."/>
            <person name="Lin N."/>
            <person name="Zhang H."/>
            <person name="Zhang X."/>
            <person name="Huang J."/>
            <person name="Zhang X."/>
            <person name="Sun H."/>
            <person name="Wang H."/>
        </authorList>
    </citation>
    <scope>NUCLEOTIDE SEQUENCE [LARGE SCALE GENOMIC DNA]</scope>
    <source>
        <strain evidence="9">TB1705</strain>
        <tissue evidence="9">Leaf</tissue>
    </source>
</reference>
<evidence type="ECO:0000256" key="4">
    <source>
        <dbReference type="ARBA" id="ARBA00023125"/>
    </source>
</evidence>
<evidence type="ECO:0000313" key="9">
    <source>
        <dbReference type="EMBL" id="KAF6161548.1"/>
    </source>
</evidence>
<keyword evidence="10" id="KW-1185">Reference proteome</keyword>
<feature type="compositionally biased region" description="Basic and acidic residues" evidence="7">
    <location>
        <begin position="29"/>
        <end position="44"/>
    </location>
</feature>
<dbReference type="GO" id="GO:0005730">
    <property type="term" value="C:nucleolus"/>
    <property type="evidence" value="ECO:0007669"/>
    <property type="project" value="UniProtKB-SubCell"/>
</dbReference>
<feature type="compositionally biased region" description="Basic and acidic residues" evidence="7">
    <location>
        <begin position="309"/>
        <end position="330"/>
    </location>
</feature>
<organism evidence="9 10">
    <name type="scientific">Kingdonia uniflora</name>
    <dbReference type="NCBI Taxonomy" id="39325"/>
    <lineage>
        <taxon>Eukaryota</taxon>
        <taxon>Viridiplantae</taxon>
        <taxon>Streptophyta</taxon>
        <taxon>Embryophyta</taxon>
        <taxon>Tracheophyta</taxon>
        <taxon>Spermatophyta</taxon>
        <taxon>Magnoliopsida</taxon>
        <taxon>Ranunculales</taxon>
        <taxon>Circaeasteraceae</taxon>
        <taxon>Kingdonia</taxon>
    </lineage>
</organism>